<keyword evidence="3 7" id="KW-0235">DNA replication</keyword>
<feature type="domain" description="DNA polymerase epsilon subunit B N-terminal" evidence="9">
    <location>
        <begin position="8"/>
        <end position="80"/>
    </location>
</feature>
<dbReference type="Gene3D" id="3.60.21.50">
    <property type="match status" value="1"/>
</dbReference>
<evidence type="ECO:0000256" key="5">
    <source>
        <dbReference type="ARBA" id="ARBA00023242"/>
    </source>
</evidence>
<dbReference type="Gene3D" id="1.10.8.60">
    <property type="match status" value="1"/>
</dbReference>
<dbReference type="PANTHER" id="PTHR12708">
    <property type="entry name" value="DNA POLYMERASE EPSILON SUBUNIT B"/>
    <property type="match status" value="1"/>
</dbReference>
<evidence type="ECO:0000259" key="8">
    <source>
        <dbReference type="Pfam" id="PF04042"/>
    </source>
</evidence>
<keyword evidence="5 7" id="KW-0539">Nucleus</keyword>
<feature type="domain" description="DNA polymerase alpha/delta/epsilon subunit B" evidence="8">
    <location>
        <begin position="278"/>
        <end position="477"/>
    </location>
</feature>
<dbReference type="PANTHER" id="PTHR12708:SF0">
    <property type="entry name" value="DNA POLYMERASE EPSILON SUBUNIT 2"/>
    <property type="match status" value="1"/>
</dbReference>
<evidence type="ECO:0000256" key="4">
    <source>
        <dbReference type="ARBA" id="ARBA00023125"/>
    </source>
</evidence>
<dbReference type="OMA" id="YCIGHVI"/>
<dbReference type="FunFam" id="1.10.8.60:FF:000277">
    <property type="entry name" value="DNA polymerase epsilon subunit"/>
    <property type="match status" value="1"/>
</dbReference>
<name>A0AAE9AFZ5_CAEBR</name>
<dbReference type="InterPro" id="IPR007185">
    <property type="entry name" value="DNA_pol_a/d/e_bsu"/>
</dbReference>
<dbReference type="EMBL" id="CP090894">
    <property type="protein sequence ID" value="ULT97477.1"/>
    <property type="molecule type" value="Genomic_DNA"/>
</dbReference>
<gene>
    <name evidence="10" type="ORF">L3Y34_005352</name>
</gene>
<evidence type="ECO:0000256" key="6">
    <source>
        <dbReference type="ARBA" id="ARBA00054225"/>
    </source>
</evidence>
<dbReference type="Pfam" id="PF12213">
    <property type="entry name" value="Dpoe2NT"/>
    <property type="match status" value="1"/>
</dbReference>
<evidence type="ECO:0000256" key="7">
    <source>
        <dbReference type="PIRNR" id="PIRNR000799"/>
    </source>
</evidence>
<comment type="subcellular location">
    <subcellularLocation>
        <location evidence="1 7">Nucleus</location>
    </subcellularLocation>
</comment>
<dbReference type="Pfam" id="PF04042">
    <property type="entry name" value="DNA_pol_E_B"/>
    <property type="match status" value="1"/>
</dbReference>
<evidence type="ECO:0000313" key="11">
    <source>
        <dbReference type="Proteomes" id="UP000827892"/>
    </source>
</evidence>
<evidence type="ECO:0000256" key="2">
    <source>
        <dbReference type="ARBA" id="ARBA00009560"/>
    </source>
</evidence>
<protein>
    <recommendedName>
        <fullName evidence="7">DNA polymerase epsilon subunit</fullName>
    </recommendedName>
    <alternativeName>
        <fullName evidence="7">DNA polymerase II subunit 2</fullName>
    </alternativeName>
</protein>
<dbReference type="FunFam" id="3.60.21.50:FF:000007">
    <property type="entry name" value="DNA polymerase epsilon subunit"/>
    <property type="match status" value="1"/>
</dbReference>
<keyword evidence="4 7" id="KW-0238">DNA-binding</keyword>
<dbReference type="GO" id="GO:0008622">
    <property type="term" value="C:epsilon DNA polymerase complex"/>
    <property type="evidence" value="ECO:0007669"/>
    <property type="project" value="UniProtKB-UniRule"/>
</dbReference>
<dbReference type="GO" id="GO:0006261">
    <property type="term" value="P:DNA-templated DNA replication"/>
    <property type="evidence" value="ECO:0007669"/>
    <property type="project" value="InterPro"/>
</dbReference>
<comment type="function">
    <text evidence="6">Accessory component of the DNA polymerase epsilon complex. Participates in DNA repair and in chromosomal DNA replication.</text>
</comment>
<organism evidence="10 11">
    <name type="scientific">Caenorhabditis briggsae</name>
    <dbReference type="NCBI Taxonomy" id="6238"/>
    <lineage>
        <taxon>Eukaryota</taxon>
        <taxon>Metazoa</taxon>
        <taxon>Ecdysozoa</taxon>
        <taxon>Nematoda</taxon>
        <taxon>Chromadorea</taxon>
        <taxon>Rhabditida</taxon>
        <taxon>Rhabditina</taxon>
        <taxon>Rhabditomorpha</taxon>
        <taxon>Rhabditoidea</taxon>
        <taxon>Rhabditidae</taxon>
        <taxon>Peloderinae</taxon>
        <taxon>Caenorhabditis</taxon>
    </lineage>
</organism>
<comment type="similarity">
    <text evidence="2 7">Belongs to the DNA polymerase epsilon subunit B family.</text>
</comment>
<evidence type="ECO:0000256" key="3">
    <source>
        <dbReference type="ARBA" id="ARBA00022705"/>
    </source>
</evidence>
<evidence type="ECO:0000313" key="10">
    <source>
        <dbReference type="EMBL" id="ULT97477.1"/>
    </source>
</evidence>
<dbReference type="GO" id="GO:0003677">
    <property type="term" value="F:DNA binding"/>
    <property type="evidence" value="ECO:0007669"/>
    <property type="project" value="UniProtKB-UniRule"/>
</dbReference>
<dbReference type="PIRSF" id="PIRSF000799">
    <property type="entry name" value="DNA_pol_eps_2"/>
    <property type="match status" value="1"/>
</dbReference>
<reference evidence="10 11" key="1">
    <citation type="submission" date="2022-05" db="EMBL/GenBank/DDBJ databases">
        <title>Chromosome-level reference genomes for two strains of Caenorhabditis briggsae: an improved platform for comparative genomics.</title>
        <authorList>
            <person name="Stevens L."/>
            <person name="Andersen E.C."/>
        </authorList>
    </citation>
    <scope>NUCLEOTIDE SEQUENCE [LARGE SCALE GENOMIC DNA]</scope>
    <source>
        <strain evidence="10">QX1410_ONT</strain>
        <tissue evidence="10">Whole-organism</tissue>
    </source>
</reference>
<evidence type="ECO:0000256" key="1">
    <source>
        <dbReference type="ARBA" id="ARBA00004123"/>
    </source>
</evidence>
<dbReference type="InterPro" id="IPR024639">
    <property type="entry name" value="DNA_pol_e_bsu_N"/>
</dbReference>
<dbReference type="AlphaFoldDB" id="A0AAE9AFZ5"/>
<accession>A0AAE9AFZ5</accession>
<proteinExistence type="inferred from homology"/>
<sequence length="527" mass="60010">MDSQPTAEEAALRREIVKTFQIHAFELKKEAVKLCVKLFLEHDKDTRKKWTNKMIELLKKQTLQSSLISEELIRETFRQCKSKGSQDAGKLLNVFDAFSLHAYDFEPELGKMVLRKATPTLAADSSSFSHAARQRFLLVKQRAARCASLKNFKFTTCEILSASTKTLKSVVVLGMLTQQKADCYHIEDLSGSIEVEFKEDTKFHHALFHEHSIAIFEGNFENSVLKVNEVAMVPVESAETTRKELSSNENWFGGEDKIAFRCSERLRSALAKQEDTSIIFLSDVFLDDMKTMRALNKLLIGYKDQPPIAIVLCGNFCSRPRQTDTIDLLDRGFRYLANQLQQMKKEYEKTQFIFVPGPDDPFVDLVLPRPHLPSLLFKHVSPIISATFASNPCRIQFASQEIVVFRNDLIKKMCRHSINSITVESISSRYARSILSQAHLCPLPQHITPILADFSHCLSLHPLPDLLISADRFETFQEKVVGTETIVSNPGSFARSNYTFHVYYPAQNRIEASQIPNSELIDEFVPY</sequence>
<dbReference type="InterPro" id="IPR016266">
    <property type="entry name" value="POLE2"/>
</dbReference>
<evidence type="ECO:0000259" key="9">
    <source>
        <dbReference type="Pfam" id="PF12213"/>
    </source>
</evidence>
<dbReference type="Proteomes" id="UP000827892">
    <property type="component" value="Chromosome IV"/>
</dbReference>